<protein>
    <submittedName>
        <fullName evidence="3">Uncharacterized protein</fullName>
    </submittedName>
</protein>
<comment type="caution">
    <text evidence="3">The sequence shown here is derived from an EMBL/GenBank/DDBJ whole genome shotgun (WGS) entry which is preliminary data.</text>
</comment>
<evidence type="ECO:0000313" key="4">
    <source>
        <dbReference type="Proteomes" id="UP000324222"/>
    </source>
</evidence>
<keyword evidence="2" id="KW-0472">Membrane</keyword>
<dbReference type="Proteomes" id="UP000324222">
    <property type="component" value="Unassembled WGS sequence"/>
</dbReference>
<proteinExistence type="predicted"/>
<evidence type="ECO:0000256" key="2">
    <source>
        <dbReference type="SAM" id="Phobius"/>
    </source>
</evidence>
<gene>
    <name evidence="3" type="ORF">E2C01_051758</name>
</gene>
<dbReference type="OrthoDB" id="6413693at2759"/>
<keyword evidence="2" id="KW-1133">Transmembrane helix</keyword>
<organism evidence="3 4">
    <name type="scientific">Portunus trituberculatus</name>
    <name type="common">Swimming crab</name>
    <name type="synonym">Neptunus trituberculatus</name>
    <dbReference type="NCBI Taxonomy" id="210409"/>
    <lineage>
        <taxon>Eukaryota</taxon>
        <taxon>Metazoa</taxon>
        <taxon>Ecdysozoa</taxon>
        <taxon>Arthropoda</taxon>
        <taxon>Crustacea</taxon>
        <taxon>Multicrustacea</taxon>
        <taxon>Malacostraca</taxon>
        <taxon>Eumalacostraca</taxon>
        <taxon>Eucarida</taxon>
        <taxon>Decapoda</taxon>
        <taxon>Pleocyemata</taxon>
        <taxon>Brachyura</taxon>
        <taxon>Eubrachyura</taxon>
        <taxon>Portunoidea</taxon>
        <taxon>Portunidae</taxon>
        <taxon>Portuninae</taxon>
        <taxon>Portunus</taxon>
    </lineage>
</organism>
<keyword evidence="4" id="KW-1185">Reference proteome</keyword>
<feature type="region of interest" description="Disordered" evidence="1">
    <location>
        <begin position="135"/>
        <end position="166"/>
    </location>
</feature>
<sequence>MHNKNPVSFSLSNHQNSLSTSLPLKTPSISLVYVIPLLYHIKTAFLYLSFSLCHTTFSPRIPSQSLSTFSFTTESLPLVTTLVAIIGGIVFLVVVVVVIVLFKKKGRTYKDPGLEKNSMRSSDLSSTHDSVLKVETRTATGSDLSPSEEEDYSSHDDWESGDGCGVRRPPLPRDPLCYSAVDYTDTVFPLKDHPNNNTSGGYIKYYSRDYDPPPPPPLSFNRNSIYTTNQGGGAALNNVDPRYSAAYGNPYLRVPSRTGTQGIYGSSGGLDTGTVTGGMSQPPQPSLFVTAASQPHIMNNNNNNNTLNNTSAIYGQNRNNLRLSANLNNQYITMPQGDGRNSVHGTHI</sequence>
<feature type="transmembrane region" description="Helical" evidence="2">
    <location>
        <begin position="77"/>
        <end position="102"/>
    </location>
</feature>
<feature type="transmembrane region" description="Helical" evidence="2">
    <location>
        <begin position="31"/>
        <end position="57"/>
    </location>
</feature>
<evidence type="ECO:0000256" key="1">
    <source>
        <dbReference type="SAM" id="MobiDB-lite"/>
    </source>
</evidence>
<name>A0A5B7GBW0_PORTR</name>
<accession>A0A5B7GBW0</accession>
<evidence type="ECO:0000313" key="3">
    <source>
        <dbReference type="EMBL" id="MPC57770.1"/>
    </source>
</evidence>
<keyword evidence="2" id="KW-0812">Transmembrane</keyword>
<reference evidence="3 4" key="1">
    <citation type="submission" date="2019-05" db="EMBL/GenBank/DDBJ databases">
        <title>Another draft genome of Portunus trituberculatus and its Hox gene families provides insights of decapod evolution.</title>
        <authorList>
            <person name="Jeong J.-H."/>
            <person name="Song I."/>
            <person name="Kim S."/>
            <person name="Choi T."/>
            <person name="Kim D."/>
            <person name="Ryu S."/>
            <person name="Kim W."/>
        </authorList>
    </citation>
    <scope>NUCLEOTIDE SEQUENCE [LARGE SCALE GENOMIC DNA]</scope>
    <source>
        <tissue evidence="3">Muscle</tissue>
    </source>
</reference>
<dbReference type="AlphaFoldDB" id="A0A5B7GBW0"/>
<dbReference type="EMBL" id="VSRR010015066">
    <property type="protein sequence ID" value="MPC57770.1"/>
    <property type="molecule type" value="Genomic_DNA"/>
</dbReference>